<comment type="caution">
    <text evidence="1">The sequence shown here is derived from an EMBL/GenBank/DDBJ whole genome shotgun (WGS) entry which is preliminary data.</text>
</comment>
<proteinExistence type="predicted"/>
<dbReference type="Proteomes" id="UP001497700">
    <property type="component" value="Unassembled WGS sequence"/>
</dbReference>
<organism evidence="1 2">
    <name type="scientific">Hypoxylon rubiginosum</name>
    <dbReference type="NCBI Taxonomy" id="110542"/>
    <lineage>
        <taxon>Eukaryota</taxon>
        <taxon>Fungi</taxon>
        <taxon>Dikarya</taxon>
        <taxon>Ascomycota</taxon>
        <taxon>Pezizomycotina</taxon>
        <taxon>Sordariomycetes</taxon>
        <taxon>Xylariomycetidae</taxon>
        <taxon>Xylariales</taxon>
        <taxon>Hypoxylaceae</taxon>
        <taxon>Hypoxylon</taxon>
    </lineage>
</organism>
<protein>
    <submittedName>
        <fullName evidence="1">Uncharacterized protein</fullName>
    </submittedName>
</protein>
<keyword evidence="2" id="KW-1185">Reference proteome</keyword>
<gene>
    <name evidence="1" type="ORF">F4820DRAFT_470562</name>
</gene>
<accession>A0ACB9YZ98</accession>
<evidence type="ECO:0000313" key="1">
    <source>
        <dbReference type="EMBL" id="KAI4864344.1"/>
    </source>
</evidence>
<reference evidence="1 2" key="1">
    <citation type="journal article" date="2022" name="New Phytol.">
        <title>Ecological generalism drives hyperdiversity of secondary metabolite gene clusters in xylarialean endophytes.</title>
        <authorList>
            <person name="Franco M.E.E."/>
            <person name="Wisecaver J.H."/>
            <person name="Arnold A.E."/>
            <person name="Ju Y.M."/>
            <person name="Slot J.C."/>
            <person name="Ahrendt S."/>
            <person name="Moore L.P."/>
            <person name="Eastman K.E."/>
            <person name="Scott K."/>
            <person name="Konkel Z."/>
            <person name="Mondo S.J."/>
            <person name="Kuo A."/>
            <person name="Hayes R.D."/>
            <person name="Haridas S."/>
            <person name="Andreopoulos B."/>
            <person name="Riley R."/>
            <person name="LaButti K."/>
            <person name="Pangilinan J."/>
            <person name="Lipzen A."/>
            <person name="Amirebrahimi M."/>
            <person name="Yan J."/>
            <person name="Adam C."/>
            <person name="Keymanesh K."/>
            <person name="Ng V."/>
            <person name="Louie K."/>
            <person name="Northen T."/>
            <person name="Drula E."/>
            <person name="Henrissat B."/>
            <person name="Hsieh H.M."/>
            <person name="Youens-Clark K."/>
            <person name="Lutzoni F."/>
            <person name="Miadlikowska J."/>
            <person name="Eastwood D.C."/>
            <person name="Hamelin R.C."/>
            <person name="Grigoriev I.V."/>
            <person name="U'Ren J.M."/>
        </authorList>
    </citation>
    <scope>NUCLEOTIDE SEQUENCE [LARGE SCALE GENOMIC DNA]</scope>
    <source>
        <strain evidence="1 2">CBS 119005</strain>
    </source>
</reference>
<name>A0ACB9YZ98_9PEZI</name>
<sequence>MSDLGFKLPDMTLTIEPAAARRRDVYDTALQVLNYEWTWPAVNGQSFRRQLESDTCKIGEFTGGFLQAYHVAVMRVLMESERQQLRTTTAHLFRLKLGMPVMFIAPSRPNLPGGDEKDFAYRLLHSMVSNLLTRLEGLNVCDRRVRYLTLEEMVQVLEKIEPRQWPYQPVNKYLCIIAELDRAYSADTMELVHRVIRELERIFVAGAKGDVLYFFDKPWGVAPVLRSLRSMM</sequence>
<evidence type="ECO:0000313" key="2">
    <source>
        <dbReference type="Proteomes" id="UP001497700"/>
    </source>
</evidence>
<dbReference type="EMBL" id="MU393487">
    <property type="protein sequence ID" value="KAI4864344.1"/>
    <property type="molecule type" value="Genomic_DNA"/>
</dbReference>